<evidence type="ECO:0000313" key="3">
    <source>
        <dbReference type="Proteomes" id="UP000095751"/>
    </source>
</evidence>
<proteinExistence type="predicted"/>
<dbReference type="Gene3D" id="3.40.50.720">
    <property type="entry name" value="NAD(P)-binding Rossmann-like Domain"/>
    <property type="match status" value="1"/>
</dbReference>
<sequence>MKTVAIFYATKGGMGDVGKFAIALAQEREPKLNVRAIALSIEESEGKDIGSDVDVTYSDSREKMEKILTTTEILKIDVADESAEMKIREALEDVDAVVTCLGNREPSMERWCSLGTRKVINAMKARNVKRLVCLSSMGIGKDYLKTSPILVLWSFLLSTVLRSVRKDLKDLEKAVCESDLDFALVRPVGLSPTEEPQGYCDHLLSRDDGNLKIGLAKSDAALFMLNEALHPTIHGRDVTIGYSMSRSKKP</sequence>
<dbReference type="Proteomes" id="UP000095751">
    <property type="component" value="Unassembled WGS sequence"/>
</dbReference>
<dbReference type="OrthoDB" id="419598at2759"/>
<name>A0A1E7FD13_9STRA</name>
<accession>A0A1E7FD13</accession>
<reference evidence="2 3" key="1">
    <citation type="submission" date="2016-09" db="EMBL/GenBank/DDBJ databases">
        <title>Extensive genetic diversity and differential bi-allelic expression allows diatom success in the polar Southern Ocean.</title>
        <authorList>
            <consortium name="DOE Joint Genome Institute"/>
            <person name="Mock T."/>
            <person name="Otillar R.P."/>
            <person name="Strauss J."/>
            <person name="Dupont C."/>
            <person name="Frickenhaus S."/>
            <person name="Maumus F."/>
            <person name="Mcmullan M."/>
            <person name="Sanges R."/>
            <person name="Schmutz J."/>
            <person name="Toseland A."/>
            <person name="Valas R."/>
            <person name="Veluchamy A."/>
            <person name="Ward B.J."/>
            <person name="Allen A."/>
            <person name="Barry K."/>
            <person name="Falciatore A."/>
            <person name="Ferrante M."/>
            <person name="Fortunato A.E."/>
            <person name="Gloeckner G."/>
            <person name="Gruber A."/>
            <person name="Hipkin R."/>
            <person name="Janech M."/>
            <person name="Kroth P."/>
            <person name="Leese F."/>
            <person name="Lindquist E."/>
            <person name="Lyon B.R."/>
            <person name="Martin J."/>
            <person name="Mayer C."/>
            <person name="Parker M."/>
            <person name="Quesneville H."/>
            <person name="Raymond J."/>
            <person name="Uhlig C."/>
            <person name="Valentin K.U."/>
            <person name="Worden A.Z."/>
            <person name="Armbrust E.V."/>
            <person name="Bowler C."/>
            <person name="Green B."/>
            <person name="Moulton V."/>
            <person name="Van Oosterhout C."/>
            <person name="Grigoriev I."/>
        </authorList>
    </citation>
    <scope>NUCLEOTIDE SEQUENCE [LARGE SCALE GENOMIC DNA]</scope>
    <source>
        <strain evidence="2 3">CCMP1102</strain>
    </source>
</reference>
<dbReference type="AlphaFoldDB" id="A0A1E7FD13"/>
<dbReference type="SUPFAM" id="SSF51735">
    <property type="entry name" value="NAD(P)-binding Rossmann-fold domains"/>
    <property type="match status" value="1"/>
</dbReference>
<evidence type="ECO:0000313" key="2">
    <source>
        <dbReference type="EMBL" id="OEU16016.1"/>
    </source>
</evidence>
<dbReference type="Pfam" id="PF13460">
    <property type="entry name" value="NAD_binding_10"/>
    <property type="match status" value="1"/>
</dbReference>
<dbReference type="PANTHER" id="PTHR15020:SF11">
    <property type="entry name" value="OS06G0360300 PROTEIN"/>
    <property type="match status" value="1"/>
</dbReference>
<feature type="domain" description="NAD(P)-binding" evidence="1">
    <location>
        <begin position="60"/>
        <end position="226"/>
    </location>
</feature>
<dbReference type="KEGG" id="fcy:FRACYDRAFT_217786"/>
<organism evidence="2 3">
    <name type="scientific">Fragilariopsis cylindrus CCMP1102</name>
    <dbReference type="NCBI Taxonomy" id="635003"/>
    <lineage>
        <taxon>Eukaryota</taxon>
        <taxon>Sar</taxon>
        <taxon>Stramenopiles</taxon>
        <taxon>Ochrophyta</taxon>
        <taxon>Bacillariophyta</taxon>
        <taxon>Bacillariophyceae</taxon>
        <taxon>Bacillariophycidae</taxon>
        <taxon>Bacillariales</taxon>
        <taxon>Bacillariaceae</taxon>
        <taxon>Fragilariopsis</taxon>
    </lineage>
</organism>
<keyword evidence="3" id="KW-1185">Reference proteome</keyword>
<evidence type="ECO:0000259" key="1">
    <source>
        <dbReference type="Pfam" id="PF13460"/>
    </source>
</evidence>
<dbReference type="EMBL" id="KV784358">
    <property type="protein sequence ID" value="OEU16016.1"/>
    <property type="molecule type" value="Genomic_DNA"/>
</dbReference>
<dbReference type="InterPro" id="IPR036291">
    <property type="entry name" value="NAD(P)-bd_dom_sf"/>
</dbReference>
<protein>
    <recommendedName>
        <fullName evidence="1">NAD(P)-binding domain-containing protein</fullName>
    </recommendedName>
</protein>
<gene>
    <name evidence="2" type="ORF">FRACYDRAFT_217786</name>
</gene>
<dbReference type="InterPro" id="IPR016040">
    <property type="entry name" value="NAD(P)-bd_dom"/>
</dbReference>
<dbReference type="InParanoid" id="A0A1E7FD13"/>
<dbReference type="PANTHER" id="PTHR15020">
    <property type="entry name" value="FLAVIN REDUCTASE-RELATED"/>
    <property type="match status" value="1"/>
</dbReference>